<evidence type="ECO:0000313" key="2">
    <source>
        <dbReference type="Proteomes" id="UP000184356"/>
    </source>
</evidence>
<dbReference type="STRING" id="1036612.A0A1L9TBP9"/>
<evidence type="ECO:0008006" key="3">
    <source>
        <dbReference type="Google" id="ProtNLM"/>
    </source>
</evidence>
<dbReference type="GeneID" id="63761117"/>
<dbReference type="EMBL" id="KV878589">
    <property type="protein sequence ID" value="OJJ56859.1"/>
    <property type="molecule type" value="Genomic_DNA"/>
</dbReference>
<dbReference type="AlphaFoldDB" id="A0A1L9TBP9"/>
<organism evidence="1 2">
    <name type="scientific">Aspergillus sydowii CBS 593.65</name>
    <dbReference type="NCBI Taxonomy" id="1036612"/>
    <lineage>
        <taxon>Eukaryota</taxon>
        <taxon>Fungi</taxon>
        <taxon>Dikarya</taxon>
        <taxon>Ascomycota</taxon>
        <taxon>Pezizomycotina</taxon>
        <taxon>Eurotiomycetes</taxon>
        <taxon>Eurotiomycetidae</taxon>
        <taxon>Eurotiales</taxon>
        <taxon>Aspergillaceae</taxon>
        <taxon>Aspergillus</taxon>
        <taxon>Aspergillus subgen. Nidulantes</taxon>
    </lineage>
</organism>
<name>A0A1L9TBP9_9EURO</name>
<dbReference type="OrthoDB" id="4458180at2759"/>
<protein>
    <recommendedName>
        <fullName evidence="3">F-box domain-containing protein</fullName>
    </recommendedName>
</protein>
<dbReference type="Proteomes" id="UP000184356">
    <property type="component" value="Unassembled WGS sequence"/>
</dbReference>
<sequence length="394" mass="45517">MTLRDGPEFPFFCHICGAPPTWRRLLADSTLEYLDPEEDDFDHREYRYADFMPAQQGFGYDARFLPPRTIRWLDAARLVTNKSVDIVKGTETEASAPLLTPLAVYVNTDFGTCHYPGNTNVLQCNVDGYLVHDACFKMLERVHHQNLQANCVTRDLDLGRLWNWLELGLEDRNNDLVDWGFGDAFHRGGTDWPGERFQPDYQEWIPVKGSMWTVMDPEGPFNCQPLLDRASASPRSGYSFTFSVRPAQTSPEPKANILSLLPREHQLSILELLPTSSVLNLFLASPDVRCFAEHLPPSFWKSRLFFDVPWCADIILSQIQTAQRNRTGKGRVQFNRLLRFLREFYTSPGQDHDVEDLGFRGLRNRRRIWMNCERIVREMDNRSLTVGRQSPPEE</sequence>
<proteinExistence type="predicted"/>
<gene>
    <name evidence="1" type="ORF">ASPSYDRAFT_33021</name>
</gene>
<keyword evidence="2" id="KW-1185">Reference proteome</keyword>
<dbReference type="RefSeq" id="XP_040700665.1">
    <property type="nucleotide sequence ID" value="XM_040845044.1"/>
</dbReference>
<dbReference type="InterPro" id="IPR036047">
    <property type="entry name" value="F-box-like_dom_sf"/>
</dbReference>
<evidence type="ECO:0000313" key="1">
    <source>
        <dbReference type="EMBL" id="OJJ56859.1"/>
    </source>
</evidence>
<dbReference type="VEuPathDB" id="FungiDB:ASPSYDRAFT_33021"/>
<reference evidence="2" key="1">
    <citation type="journal article" date="2017" name="Genome Biol.">
        <title>Comparative genomics reveals high biological diversity and specific adaptations in the industrially and medically important fungal genus Aspergillus.</title>
        <authorList>
            <person name="de Vries R.P."/>
            <person name="Riley R."/>
            <person name="Wiebenga A."/>
            <person name="Aguilar-Osorio G."/>
            <person name="Amillis S."/>
            <person name="Uchima C.A."/>
            <person name="Anderluh G."/>
            <person name="Asadollahi M."/>
            <person name="Askin M."/>
            <person name="Barry K."/>
            <person name="Battaglia E."/>
            <person name="Bayram O."/>
            <person name="Benocci T."/>
            <person name="Braus-Stromeyer S.A."/>
            <person name="Caldana C."/>
            <person name="Canovas D."/>
            <person name="Cerqueira G.C."/>
            <person name="Chen F."/>
            <person name="Chen W."/>
            <person name="Choi C."/>
            <person name="Clum A."/>
            <person name="Dos Santos R.A."/>
            <person name="Damasio A.R."/>
            <person name="Diallinas G."/>
            <person name="Emri T."/>
            <person name="Fekete E."/>
            <person name="Flipphi M."/>
            <person name="Freyberg S."/>
            <person name="Gallo A."/>
            <person name="Gournas C."/>
            <person name="Habgood R."/>
            <person name="Hainaut M."/>
            <person name="Harispe M.L."/>
            <person name="Henrissat B."/>
            <person name="Hilden K.S."/>
            <person name="Hope R."/>
            <person name="Hossain A."/>
            <person name="Karabika E."/>
            <person name="Karaffa L."/>
            <person name="Karanyi Z."/>
            <person name="Krasevec N."/>
            <person name="Kuo A."/>
            <person name="Kusch H."/>
            <person name="LaButti K."/>
            <person name="Lagendijk E.L."/>
            <person name="Lapidus A."/>
            <person name="Levasseur A."/>
            <person name="Lindquist E."/>
            <person name="Lipzen A."/>
            <person name="Logrieco A.F."/>
            <person name="MacCabe A."/>
            <person name="Maekelae M.R."/>
            <person name="Malavazi I."/>
            <person name="Melin P."/>
            <person name="Meyer V."/>
            <person name="Mielnichuk N."/>
            <person name="Miskei M."/>
            <person name="Molnar A.P."/>
            <person name="Mule G."/>
            <person name="Ngan C.Y."/>
            <person name="Orejas M."/>
            <person name="Orosz E."/>
            <person name="Ouedraogo J.P."/>
            <person name="Overkamp K.M."/>
            <person name="Park H.-S."/>
            <person name="Perrone G."/>
            <person name="Piumi F."/>
            <person name="Punt P.J."/>
            <person name="Ram A.F."/>
            <person name="Ramon A."/>
            <person name="Rauscher S."/>
            <person name="Record E."/>
            <person name="Riano-Pachon D.M."/>
            <person name="Robert V."/>
            <person name="Roehrig J."/>
            <person name="Ruller R."/>
            <person name="Salamov A."/>
            <person name="Salih N.S."/>
            <person name="Samson R.A."/>
            <person name="Sandor E."/>
            <person name="Sanguinetti M."/>
            <person name="Schuetze T."/>
            <person name="Sepcic K."/>
            <person name="Shelest E."/>
            <person name="Sherlock G."/>
            <person name="Sophianopoulou V."/>
            <person name="Squina F.M."/>
            <person name="Sun H."/>
            <person name="Susca A."/>
            <person name="Todd R.B."/>
            <person name="Tsang A."/>
            <person name="Unkles S.E."/>
            <person name="van de Wiele N."/>
            <person name="van Rossen-Uffink D."/>
            <person name="Oliveira J.V."/>
            <person name="Vesth T.C."/>
            <person name="Visser J."/>
            <person name="Yu J.-H."/>
            <person name="Zhou M."/>
            <person name="Andersen M.R."/>
            <person name="Archer D.B."/>
            <person name="Baker S.E."/>
            <person name="Benoit I."/>
            <person name="Brakhage A.A."/>
            <person name="Braus G.H."/>
            <person name="Fischer R."/>
            <person name="Frisvad J.C."/>
            <person name="Goldman G.H."/>
            <person name="Houbraken J."/>
            <person name="Oakley B."/>
            <person name="Pocsi I."/>
            <person name="Scazzocchio C."/>
            <person name="Seiboth B."/>
            <person name="vanKuyk P.A."/>
            <person name="Wortman J."/>
            <person name="Dyer P.S."/>
            <person name="Grigoriev I.V."/>
        </authorList>
    </citation>
    <scope>NUCLEOTIDE SEQUENCE [LARGE SCALE GENOMIC DNA]</scope>
    <source>
        <strain evidence="2">CBS 593.65</strain>
    </source>
</reference>
<accession>A0A1L9TBP9</accession>
<dbReference type="SUPFAM" id="SSF81383">
    <property type="entry name" value="F-box domain"/>
    <property type="match status" value="1"/>
</dbReference>